<dbReference type="AlphaFoldDB" id="A0A9P7S2Y0"/>
<proteinExistence type="predicted"/>
<comment type="caution">
    <text evidence="2">The sequence shown here is derived from an EMBL/GenBank/DDBJ whole genome shotgun (WGS) entry which is preliminary data.</text>
</comment>
<evidence type="ECO:0000259" key="1">
    <source>
        <dbReference type="Pfam" id="PF01728"/>
    </source>
</evidence>
<dbReference type="Gene3D" id="3.40.50.12760">
    <property type="match status" value="1"/>
</dbReference>
<dbReference type="KEGG" id="more:E1B28_008050"/>
<dbReference type="InterPro" id="IPR029063">
    <property type="entry name" value="SAM-dependent_MTases_sf"/>
</dbReference>
<dbReference type="SUPFAM" id="SSF53335">
    <property type="entry name" value="S-adenosyl-L-methionine-dependent methyltransferases"/>
    <property type="match status" value="1"/>
</dbReference>
<dbReference type="RefSeq" id="XP_043010924.1">
    <property type="nucleotide sequence ID" value="XM_043152837.1"/>
</dbReference>
<dbReference type="Proteomes" id="UP001049176">
    <property type="component" value="Chromosome 4"/>
</dbReference>
<protein>
    <recommendedName>
        <fullName evidence="1">Ribosomal RNA methyltransferase FtsJ domain-containing protein</fullName>
    </recommendedName>
</protein>
<dbReference type="OrthoDB" id="417125at2759"/>
<evidence type="ECO:0000313" key="3">
    <source>
        <dbReference type="Proteomes" id="UP001049176"/>
    </source>
</evidence>
<dbReference type="GO" id="GO:0008168">
    <property type="term" value="F:methyltransferase activity"/>
    <property type="evidence" value="ECO:0007669"/>
    <property type="project" value="InterPro"/>
</dbReference>
<dbReference type="GeneID" id="66077126"/>
<gene>
    <name evidence="2" type="ORF">E1B28_008050</name>
</gene>
<reference evidence="2" key="1">
    <citation type="journal article" date="2021" name="Genome Biol. Evol.">
        <title>The assembled and annotated genome of the fairy-ring fungus Marasmius oreades.</title>
        <authorList>
            <person name="Hiltunen M."/>
            <person name="Ament-Velasquez S.L."/>
            <person name="Johannesson H."/>
        </authorList>
    </citation>
    <scope>NUCLEOTIDE SEQUENCE</scope>
    <source>
        <strain evidence="2">03SP1</strain>
    </source>
</reference>
<sequence>MNVHLPLKSKELKTLHRLRSLKHVPALAAHFAHQQRQADSQDPEIQRAWFNAMKDVFEEINEIFWCVPFTTPFQFLDVGCCPGGFSSYILSRYPLANGTGMSLPVEKGGHKLLLGEDFHTRFNLIWADIMLFELGNRLVHNHGPNTFAPTFPFAPDHGGFDLIILDGHPLHTQAIGDSEDVHILGDRLIISSLILGMFCIKNGGSIMMKLSMPDRKITAQIMYLFDMLSGDLRTWKPVNIHAIQSTFYVIARDFGGGMMAGRYWYVLTGLRDLWERLVVGEQNGRLRHDDLDFVVDRRGLKAYSGRLEELSRHLWDVEAQSLLQWHEARENGF</sequence>
<name>A0A9P7S2Y0_9AGAR</name>
<dbReference type="GO" id="GO:0032259">
    <property type="term" value="P:methylation"/>
    <property type="evidence" value="ECO:0007669"/>
    <property type="project" value="InterPro"/>
</dbReference>
<dbReference type="Pfam" id="PF01728">
    <property type="entry name" value="FtsJ"/>
    <property type="match status" value="1"/>
</dbReference>
<evidence type="ECO:0000313" key="2">
    <source>
        <dbReference type="EMBL" id="KAG7094454.1"/>
    </source>
</evidence>
<dbReference type="EMBL" id="CM032184">
    <property type="protein sequence ID" value="KAG7094454.1"/>
    <property type="molecule type" value="Genomic_DNA"/>
</dbReference>
<feature type="domain" description="Ribosomal RNA methyltransferase FtsJ" evidence="1">
    <location>
        <begin position="74"/>
        <end position="253"/>
    </location>
</feature>
<keyword evidence="3" id="KW-1185">Reference proteome</keyword>
<accession>A0A9P7S2Y0</accession>
<organism evidence="2 3">
    <name type="scientific">Marasmius oreades</name>
    <name type="common">fairy-ring Marasmius</name>
    <dbReference type="NCBI Taxonomy" id="181124"/>
    <lineage>
        <taxon>Eukaryota</taxon>
        <taxon>Fungi</taxon>
        <taxon>Dikarya</taxon>
        <taxon>Basidiomycota</taxon>
        <taxon>Agaricomycotina</taxon>
        <taxon>Agaricomycetes</taxon>
        <taxon>Agaricomycetidae</taxon>
        <taxon>Agaricales</taxon>
        <taxon>Marasmiineae</taxon>
        <taxon>Marasmiaceae</taxon>
        <taxon>Marasmius</taxon>
    </lineage>
</organism>
<dbReference type="InterPro" id="IPR002877">
    <property type="entry name" value="RNA_MeTrfase_FtsJ_dom"/>
</dbReference>